<protein>
    <submittedName>
        <fullName evidence="1">Uncharacterized protein</fullName>
    </submittedName>
</protein>
<accession>A0ABS8SDG2</accession>
<proteinExistence type="predicted"/>
<evidence type="ECO:0000313" key="1">
    <source>
        <dbReference type="EMBL" id="MCD7456797.1"/>
    </source>
</evidence>
<comment type="caution">
    <text evidence="1">The sequence shown here is derived from an EMBL/GenBank/DDBJ whole genome shotgun (WGS) entry which is preliminary data.</text>
</comment>
<name>A0ABS8SDG2_DATST</name>
<sequence length="113" mass="11744">MELIIVGSVGVGPVPVVEELAHWGAGTTGSVTKMVGGRGMAVPYSTALAGSQDEPPQYQAHDQLASGYKVLSYSFRSHLKITVMLIAAHTSGALAISLAIRCWALSQALAFSS</sequence>
<gene>
    <name evidence="1" type="ORF">HAX54_033231</name>
</gene>
<evidence type="ECO:0000313" key="2">
    <source>
        <dbReference type="Proteomes" id="UP000823775"/>
    </source>
</evidence>
<dbReference type="Proteomes" id="UP000823775">
    <property type="component" value="Unassembled WGS sequence"/>
</dbReference>
<reference evidence="1 2" key="1">
    <citation type="journal article" date="2021" name="BMC Genomics">
        <title>Datura genome reveals duplications of psychoactive alkaloid biosynthetic genes and high mutation rate following tissue culture.</title>
        <authorList>
            <person name="Rajewski A."/>
            <person name="Carter-House D."/>
            <person name="Stajich J."/>
            <person name="Litt A."/>
        </authorList>
    </citation>
    <scope>NUCLEOTIDE SEQUENCE [LARGE SCALE GENOMIC DNA]</scope>
    <source>
        <strain evidence="1">AR-01</strain>
    </source>
</reference>
<dbReference type="EMBL" id="JACEIK010000425">
    <property type="protein sequence ID" value="MCD7456797.1"/>
    <property type="molecule type" value="Genomic_DNA"/>
</dbReference>
<organism evidence="1 2">
    <name type="scientific">Datura stramonium</name>
    <name type="common">Jimsonweed</name>
    <name type="synonym">Common thornapple</name>
    <dbReference type="NCBI Taxonomy" id="4076"/>
    <lineage>
        <taxon>Eukaryota</taxon>
        <taxon>Viridiplantae</taxon>
        <taxon>Streptophyta</taxon>
        <taxon>Embryophyta</taxon>
        <taxon>Tracheophyta</taxon>
        <taxon>Spermatophyta</taxon>
        <taxon>Magnoliopsida</taxon>
        <taxon>eudicotyledons</taxon>
        <taxon>Gunneridae</taxon>
        <taxon>Pentapetalae</taxon>
        <taxon>asterids</taxon>
        <taxon>lamiids</taxon>
        <taxon>Solanales</taxon>
        <taxon>Solanaceae</taxon>
        <taxon>Solanoideae</taxon>
        <taxon>Datureae</taxon>
        <taxon>Datura</taxon>
    </lineage>
</organism>
<keyword evidence="2" id="KW-1185">Reference proteome</keyword>